<dbReference type="Pfam" id="PF01738">
    <property type="entry name" value="DLH"/>
    <property type="match status" value="1"/>
</dbReference>
<dbReference type="Gene3D" id="3.40.50.1820">
    <property type="entry name" value="alpha/beta hydrolase"/>
    <property type="match status" value="1"/>
</dbReference>
<evidence type="ECO:0000313" key="2">
    <source>
        <dbReference type="EMBL" id="SBW22972.1"/>
    </source>
</evidence>
<dbReference type="AlphaFoldDB" id="A0A1C3NZG8"/>
<dbReference type="SUPFAM" id="SSF53474">
    <property type="entry name" value="alpha/beta-Hydrolases"/>
    <property type="match status" value="1"/>
</dbReference>
<organism evidence="2 3">
    <name type="scientific">Candidatus Protofrankia californiensis</name>
    <dbReference type="NCBI Taxonomy" id="1839754"/>
    <lineage>
        <taxon>Bacteria</taxon>
        <taxon>Bacillati</taxon>
        <taxon>Actinomycetota</taxon>
        <taxon>Actinomycetes</taxon>
        <taxon>Frankiales</taxon>
        <taxon>Frankiaceae</taxon>
        <taxon>Protofrankia</taxon>
    </lineage>
</organism>
<gene>
    <name evidence="2" type="ORF">FDG2_3377</name>
</gene>
<sequence length="132" mass="14054">MIGFCMGGGFALLVANHGFDVAADNYGPLPRDLPAAVTDACPIVASYGGRGPERTSARTVPKLVAALEEAGVPHDVRRYPEAGHSFLNDTAAGPKLLQPLLKVTRTGPEPASAADAWTRIETFFDTYLRDTR</sequence>
<dbReference type="PANTHER" id="PTHR46623:SF6">
    <property type="entry name" value="ALPHA_BETA-HYDROLASES SUPERFAMILY PROTEIN"/>
    <property type="match status" value="1"/>
</dbReference>
<dbReference type="PANTHER" id="PTHR46623">
    <property type="entry name" value="CARBOXYMETHYLENEBUTENOLIDASE-RELATED"/>
    <property type="match status" value="1"/>
</dbReference>
<dbReference type="Proteomes" id="UP000199013">
    <property type="component" value="Unassembled WGS sequence"/>
</dbReference>
<dbReference type="InterPro" id="IPR029058">
    <property type="entry name" value="AB_hydrolase_fold"/>
</dbReference>
<evidence type="ECO:0000313" key="3">
    <source>
        <dbReference type="Proteomes" id="UP000199013"/>
    </source>
</evidence>
<dbReference type="EMBL" id="FLUV01001414">
    <property type="protein sequence ID" value="SBW22972.1"/>
    <property type="molecule type" value="Genomic_DNA"/>
</dbReference>
<dbReference type="InterPro" id="IPR002925">
    <property type="entry name" value="Dienelactn_hydro"/>
</dbReference>
<dbReference type="InterPro" id="IPR051049">
    <property type="entry name" value="Dienelactone_hydrolase-like"/>
</dbReference>
<proteinExistence type="predicted"/>
<reference evidence="3" key="1">
    <citation type="submission" date="2016-02" db="EMBL/GenBank/DDBJ databases">
        <authorList>
            <person name="Wibberg D."/>
        </authorList>
    </citation>
    <scope>NUCLEOTIDE SEQUENCE [LARGE SCALE GENOMIC DNA]</scope>
</reference>
<dbReference type="GO" id="GO:0016787">
    <property type="term" value="F:hydrolase activity"/>
    <property type="evidence" value="ECO:0007669"/>
    <property type="project" value="InterPro"/>
</dbReference>
<protein>
    <recommendedName>
        <fullName evidence="1">Dienelactone hydrolase domain-containing protein</fullName>
    </recommendedName>
</protein>
<name>A0A1C3NZG8_9ACTN</name>
<evidence type="ECO:0000259" key="1">
    <source>
        <dbReference type="Pfam" id="PF01738"/>
    </source>
</evidence>
<keyword evidence="3" id="KW-1185">Reference proteome</keyword>
<accession>A0A1C3NZG8</accession>
<feature type="domain" description="Dienelactone hydrolase" evidence="1">
    <location>
        <begin position="2"/>
        <end position="128"/>
    </location>
</feature>